<reference evidence="2" key="1">
    <citation type="journal article" date="2019" name="Int. J. Syst. Evol. Microbiol.">
        <title>The Global Catalogue of Microorganisms (GCM) 10K type strain sequencing project: providing services to taxonomists for standard genome sequencing and annotation.</title>
        <authorList>
            <consortium name="The Broad Institute Genomics Platform"/>
            <consortium name="The Broad Institute Genome Sequencing Center for Infectious Disease"/>
            <person name="Wu L."/>
            <person name="Ma J."/>
        </authorList>
    </citation>
    <scope>NUCLEOTIDE SEQUENCE [LARGE SCALE GENOMIC DNA]</scope>
    <source>
        <strain evidence="2">CCUG 62974</strain>
    </source>
</reference>
<protein>
    <submittedName>
        <fullName evidence="1">Uncharacterized protein</fullName>
    </submittedName>
</protein>
<sequence length="64" mass="6613">MNQPILGQRSRGELITELYDTHAAGLFAYCHDQLGDPGAAGTALAAVFAAVASSDATLSARPPR</sequence>
<dbReference type="Proteomes" id="UP001597024">
    <property type="component" value="Unassembled WGS sequence"/>
</dbReference>
<organism evidence="1 2">
    <name type="scientific">Streptosporangium algeriense</name>
    <dbReference type="NCBI Taxonomy" id="1682748"/>
    <lineage>
        <taxon>Bacteria</taxon>
        <taxon>Bacillati</taxon>
        <taxon>Actinomycetota</taxon>
        <taxon>Actinomycetes</taxon>
        <taxon>Streptosporangiales</taxon>
        <taxon>Streptosporangiaceae</taxon>
        <taxon>Streptosporangium</taxon>
    </lineage>
</organism>
<keyword evidence="2" id="KW-1185">Reference proteome</keyword>
<gene>
    <name evidence="1" type="ORF">ACFQ08_33315</name>
</gene>
<evidence type="ECO:0000313" key="2">
    <source>
        <dbReference type="Proteomes" id="UP001597024"/>
    </source>
</evidence>
<evidence type="ECO:0000313" key="1">
    <source>
        <dbReference type="EMBL" id="MFD0889441.1"/>
    </source>
</evidence>
<dbReference type="EMBL" id="JBHTHX010001836">
    <property type="protein sequence ID" value="MFD0889441.1"/>
    <property type="molecule type" value="Genomic_DNA"/>
</dbReference>
<accession>A0ABW3E2C9</accession>
<comment type="caution">
    <text evidence="1">The sequence shown here is derived from an EMBL/GenBank/DDBJ whole genome shotgun (WGS) entry which is preliminary data.</text>
</comment>
<name>A0ABW3E2C9_9ACTN</name>
<feature type="non-terminal residue" evidence="1">
    <location>
        <position position="64"/>
    </location>
</feature>
<proteinExistence type="predicted"/>